<dbReference type="InterPro" id="IPR024079">
    <property type="entry name" value="MetalloPept_cat_dom_sf"/>
</dbReference>
<reference evidence="10 11" key="1">
    <citation type="submission" date="2024-11" db="EMBL/GenBank/DDBJ databases">
        <title>Chromosome-level genome assembly of the freshwater bivalve Anodonta woodiana.</title>
        <authorList>
            <person name="Chen X."/>
        </authorList>
    </citation>
    <scope>NUCLEOTIDE SEQUENCE [LARGE SCALE GENOMIC DNA]</scope>
    <source>
        <strain evidence="10">MN2024</strain>
        <tissue evidence="10">Gills</tissue>
    </source>
</reference>
<evidence type="ECO:0000313" key="11">
    <source>
        <dbReference type="Proteomes" id="UP001634394"/>
    </source>
</evidence>
<dbReference type="Proteomes" id="UP001634394">
    <property type="component" value="Unassembled WGS sequence"/>
</dbReference>
<proteinExistence type="predicted"/>
<keyword evidence="4 8" id="KW-0862">Zinc</keyword>
<comment type="caution">
    <text evidence="8">Lacks conserved residue(s) required for the propagation of feature annotation.</text>
</comment>
<dbReference type="GO" id="GO:0008237">
    <property type="term" value="F:metallopeptidase activity"/>
    <property type="evidence" value="ECO:0007669"/>
    <property type="project" value="UniProtKB-KW"/>
</dbReference>
<keyword evidence="1" id="KW-0645">Protease</keyword>
<evidence type="ECO:0000256" key="2">
    <source>
        <dbReference type="ARBA" id="ARBA00022723"/>
    </source>
</evidence>
<dbReference type="GO" id="GO:0046872">
    <property type="term" value="F:metal ion binding"/>
    <property type="evidence" value="ECO:0007669"/>
    <property type="project" value="UniProtKB-KW"/>
</dbReference>
<evidence type="ECO:0000256" key="7">
    <source>
        <dbReference type="ARBA" id="ARBA00023180"/>
    </source>
</evidence>
<dbReference type="AlphaFoldDB" id="A0ABD3WMJ3"/>
<accession>A0ABD3WMJ3</accession>
<dbReference type="PANTHER" id="PTHR11905:SF159">
    <property type="entry name" value="ADAM METALLOPROTEASE"/>
    <property type="match status" value="1"/>
</dbReference>
<evidence type="ECO:0000313" key="10">
    <source>
        <dbReference type="EMBL" id="KAL3875194.1"/>
    </source>
</evidence>
<dbReference type="Pfam" id="PF01421">
    <property type="entry name" value="Reprolysin"/>
    <property type="match status" value="1"/>
</dbReference>
<dbReference type="Pfam" id="PF17771">
    <property type="entry name" value="ADAMTS_CR_2"/>
    <property type="match status" value="1"/>
</dbReference>
<name>A0ABD3WMJ3_SINWO</name>
<evidence type="ECO:0000256" key="6">
    <source>
        <dbReference type="ARBA" id="ARBA00023157"/>
    </source>
</evidence>
<dbReference type="InterPro" id="IPR041645">
    <property type="entry name" value="ADAMTS_CR_2"/>
</dbReference>
<dbReference type="Gene3D" id="3.40.1620.60">
    <property type="match status" value="1"/>
</dbReference>
<evidence type="ECO:0000256" key="1">
    <source>
        <dbReference type="ARBA" id="ARBA00022670"/>
    </source>
</evidence>
<organism evidence="10 11">
    <name type="scientific">Sinanodonta woodiana</name>
    <name type="common">Chinese pond mussel</name>
    <name type="synonym">Anodonta woodiana</name>
    <dbReference type="NCBI Taxonomy" id="1069815"/>
    <lineage>
        <taxon>Eukaryota</taxon>
        <taxon>Metazoa</taxon>
        <taxon>Spiralia</taxon>
        <taxon>Lophotrochozoa</taxon>
        <taxon>Mollusca</taxon>
        <taxon>Bivalvia</taxon>
        <taxon>Autobranchia</taxon>
        <taxon>Heteroconchia</taxon>
        <taxon>Palaeoheterodonta</taxon>
        <taxon>Unionida</taxon>
        <taxon>Unionoidea</taxon>
        <taxon>Unionidae</taxon>
        <taxon>Unioninae</taxon>
        <taxon>Sinanodonta</taxon>
    </lineage>
</organism>
<feature type="binding site" evidence="8">
    <location>
        <position position="41"/>
    </location>
    <ligand>
        <name>Zn(2+)</name>
        <dbReference type="ChEBI" id="CHEBI:29105"/>
        <note>catalytic</note>
    </ligand>
</feature>
<gene>
    <name evidence="10" type="ORF">ACJMK2_038121</name>
</gene>
<keyword evidence="3" id="KW-0378">Hydrolase</keyword>
<feature type="active site" evidence="8">
    <location>
        <position position="32"/>
    </location>
</feature>
<dbReference type="PROSITE" id="PS50215">
    <property type="entry name" value="ADAM_MEPRO"/>
    <property type="match status" value="1"/>
</dbReference>
<feature type="binding site" evidence="8">
    <location>
        <position position="31"/>
    </location>
    <ligand>
        <name>Zn(2+)</name>
        <dbReference type="ChEBI" id="CHEBI:29105"/>
        <note>catalytic</note>
    </ligand>
</feature>
<feature type="non-terminal residue" evidence="10">
    <location>
        <position position="175"/>
    </location>
</feature>
<dbReference type="SUPFAM" id="SSF55486">
    <property type="entry name" value="Metalloproteases ('zincins'), catalytic domain"/>
    <property type="match status" value="1"/>
</dbReference>
<evidence type="ECO:0000259" key="9">
    <source>
        <dbReference type="PROSITE" id="PS50215"/>
    </source>
</evidence>
<evidence type="ECO:0000256" key="8">
    <source>
        <dbReference type="PROSITE-ProRule" id="PRU00276"/>
    </source>
</evidence>
<dbReference type="EMBL" id="JBJQND010000006">
    <property type="protein sequence ID" value="KAL3875194.1"/>
    <property type="molecule type" value="Genomic_DNA"/>
</dbReference>
<evidence type="ECO:0000256" key="3">
    <source>
        <dbReference type="ARBA" id="ARBA00022801"/>
    </source>
</evidence>
<keyword evidence="6" id="KW-1015">Disulfide bond</keyword>
<protein>
    <recommendedName>
        <fullName evidence="9">Peptidase M12B domain-containing protein</fullName>
    </recommendedName>
</protein>
<dbReference type="Gene3D" id="3.40.390.10">
    <property type="entry name" value="Collagenase (Catalytic Domain)"/>
    <property type="match status" value="1"/>
</dbReference>
<sequence length="175" mass="19960">YSYIGRVCDPFFKTSVIESRDYFLTVTTAAHELAHNLGSDHDGEGKAVACRADDYFIMTPYDPKMNKTNSYSRNPWIFSTCSVDVFKDTLKDKSCVTNVGQKYDEMEWNEFTKTQPGQVYSLNHQCELYNGHGSSFCGNQTSEICHFMQCTDPFTKDCLPNYFSAYRGTKCGNNK</sequence>
<evidence type="ECO:0000256" key="5">
    <source>
        <dbReference type="ARBA" id="ARBA00023049"/>
    </source>
</evidence>
<evidence type="ECO:0000256" key="4">
    <source>
        <dbReference type="ARBA" id="ARBA00022833"/>
    </source>
</evidence>
<dbReference type="InterPro" id="IPR001590">
    <property type="entry name" value="Peptidase_M12B"/>
</dbReference>
<feature type="non-terminal residue" evidence="10">
    <location>
        <position position="1"/>
    </location>
</feature>
<dbReference type="GO" id="GO:0006508">
    <property type="term" value="P:proteolysis"/>
    <property type="evidence" value="ECO:0007669"/>
    <property type="project" value="UniProtKB-KW"/>
</dbReference>
<keyword evidence="2 8" id="KW-0479">Metal-binding</keyword>
<keyword evidence="5" id="KW-0482">Metalloprotease</keyword>
<dbReference type="PANTHER" id="PTHR11905">
    <property type="entry name" value="ADAM A DISINTEGRIN AND METALLOPROTEASE DOMAIN"/>
    <property type="match status" value="1"/>
</dbReference>
<keyword evidence="11" id="KW-1185">Reference proteome</keyword>
<feature type="domain" description="Peptidase M12B" evidence="9">
    <location>
        <begin position="1"/>
        <end position="94"/>
    </location>
</feature>
<feature type="binding site" evidence="8">
    <location>
        <position position="35"/>
    </location>
    <ligand>
        <name>Zn(2+)</name>
        <dbReference type="ChEBI" id="CHEBI:29105"/>
        <note>catalytic</note>
    </ligand>
</feature>
<comment type="caution">
    <text evidence="10">The sequence shown here is derived from an EMBL/GenBank/DDBJ whole genome shotgun (WGS) entry which is preliminary data.</text>
</comment>
<keyword evidence="7" id="KW-0325">Glycoprotein</keyword>